<dbReference type="InterPro" id="IPR000863">
    <property type="entry name" value="Sulfotransferase_dom"/>
</dbReference>
<dbReference type="InterPro" id="IPR021930">
    <property type="entry name" value="Heparan_SO4_deacetylase_dom"/>
</dbReference>
<gene>
    <name evidence="13" type="primary">LOC106816193</name>
</gene>
<reference evidence="13" key="1">
    <citation type="submission" date="2025-08" db="UniProtKB">
        <authorList>
            <consortium name="RefSeq"/>
        </authorList>
    </citation>
    <scope>IDENTIFICATION</scope>
</reference>
<evidence type="ECO:0000256" key="6">
    <source>
        <dbReference type="ARBA" id="ARBA00022801"/>
    </source>
</evidence>
<dbReference type="Pfam" id="PF12062">
    <property type="entry name" value="HSNSD-CE"/>
    <property type="match status" value="1"/>
</dbReference>
<comment type="similarity">
    <text evidence="3">Belongs to the sulfotransferase 1 family. NDST subfamily.</text>
</comment>
<dbReference type="EC" id="2.8.2.8" evidence="4"/>
<evidence type="ECO:0000313" key="13">
    <source>
        <dbReference type="RefSeq" id="XP_014676241.1"/>
    </source>
</evidence>
<keyword evidence="12" id="KW-1185">Reference proteome</keyword>
<evidence type="ECO:0000256" key="8">
    <source>
        <dbReference type="ARBA" id="ARBA00023180"/>
    </source>
</evidence>
<keyword evidence="8" id="KW-0325">Glycoprotein</keyword>
<accession>A0ABM1EVM0</accession>
<dbReference type="PANTHER" id="PTHR10605:SF56">
    <property type="entry name" value="BIFUNCTIONAL HEPARAN SULFATE N-DEACETYLASE_N-SULFOTRANSFERASE"/>
    <property type="match status" value="1"/>
</dbReference>
<dbReference type="InterPro" id="IPR027417">
    <property type="entry name" value="P-loop_NTPase"/>
</dbReference>
<evidence type="ECO:0000256" key="1">
    <source>
        <dbReference type="ARBA" id="ARBA00004841"/>
    </source>
</evidence>
<evidence type="ECO:0000256" key="3">
    <source>
        <dbReference type="ARBA" id="ARBA00010420"/>
    </source>
</evidence>
<evidence type="ECO:0000259" key="11">
    <source>
        <dbReference type="Pfam" id="PF12062"/>
    </source>
</evidence>
<keyword evidence="5" id="KW-0808">Transferase</keyword>
<name>A0ABM1EVM0_PRICU</name>
<comment type="pathway">
    <text evidence="1">Glycan metabolism; heparin biosynthesis.</text>
</comment>
<comment type="pathway">
    <text evidence="2">Glycan metabolism; heparan sulfate biosynthesis.</text>
</comment>
<dbReference type="SUPFAM" id="SSF52540">
    <property type="entry name" value="P-loop containing nucleoside triphosphate hydrolases"/>
    <property type="match status" value="1"/>
</dbReference>
<evidence type="ECO:0000259" key="10">
    <source>
        <dbReference type="Pfam" id="PF00685"/>
    </source>
</evidence>
<evidence type="ECO:0000313" key="12">
    <source>
        <dbReference type="Proteomes" id="UP000695022"/>
    </source>
</evidence>
<feature type="domain" description="Heparan sulphate-N-deacetylase deacetylase" evidence="11">
    <location>
        <begin position="1"/>
        <end position="139"/>
    </location>
</feature>
<dbReference type="InterPro" id="IPR037359">
    <property type="entry name" value="NST/OST"/>
</dbReference>
<dbReference type="Pfam" id="PF00685">
    <property type="entry name" value="Sulfotransfer_1"/>
    <property type="match status" value="1"/>
</dbReference>
<evidence type="ECO:0000256" key="7">
    <source>
        <dbReference type="ARBA" id="ARBA00023157"/>
    </source>
</evidence>
<sequence>MLLERSSEFSWFGHMWSHAQPHQLTVATMQAEMRQNRDFAVAHNISTNTNYSVAPHHSGVYPVHEPLYEAWRKLLGIQVTSTEEYPHLRPVQARRGFIYKGIKVLPRQLCGLFTHTVFLDQYPGGKQVLINSIQGGELFQTILSTPVSIFMTHLSNYGNDRLALYTFESAVKFTQCWTNLQLKTETPQMMAERYFKMYPEEEDPVWQNPCNDKRHRDIWAPNKTCNRLPNFLVIGPQKTGTTALYTFLSMHPSIMSNSNSDSTFEEVQFFNGNNYYRGLDWYMNFFPKPAADAGPIYLFEKSATYFESEVVPARAHALLPNAKIITLLLSPSRRAYSWYQHQRAHGDAASLNYSFYDVARANVSSPRALRSLQHRCLNPGLYARHLGDT</sequence>
<dbReference type="Gene3D" id="3.40.50.300">
    <property type="entry name" value="P-loop containing nucleotide triphosphate hydrolases"/>
    <property type="match status" value="1"/>
</dbReference>
<evidence type="ECO:0000256" key="9">
    <source>
        <dbReference type="ARBA" id="ARBA00023268"/>
    </source>
</evidence>
<evidence type="ECO:0000256" key="2">
    <source>
        <dbReference type="ARBA" id="ARBA00005093"/>
    </source>
</evidence>
<protein>
    <recommendedName>
        <fullName evidence="4">[heparan sulfate]-glucosamine N-sulfotransferase</fullName>
        <ecNumber evidence="4">2.8.2.8</ecNumber>
    </recommendedName>
</protein>
<proteinExistence type="inferred from homology"/>
<dbReference type="RefSeq" id="XP_014676241.1">
    <property type="nucleotide sequence ID" value="XM_014820755.1"/>
</dbReference>
<keyword evidence="6" id="KW-0378">Hydrolase</keyword>
<evidence type="ECO:0000256" key="4">
    <source>
        <dbReference type="ARBA" id="ARBA00012979"/>
    </source>
</evidence>
<keyword evidence="9" id="KW-0511">Multifunctional enzyme</keyword>
<dbReference type="GeneID" id="106816193"/>
<dbReference type="Proteomes" id="UP000695022">
    <property type="component" value="Unplaced"/>
</dbReference>
<keyword evidence="7" id="KW-1015">Disulfide bond</keyword>
<dbReference type="PANTHER" id="PTHR10605">
    <property type="entry name" value="HEPARAN SULFATE SULFOTRANSFERASE"/>
    <property type="match status" value="1"/>
</dbReference>
<evidence type="ECO:0000256" key="5">
    <source>
        <dbReference type="ARBA" id="ARBA00022679"/>
    </source>
</evidence>
<organism evidence="12 13">
    <name type="scientific">Priapulus caudatus</name>
    <name type="common">Priapulid worm</name>
    <dbReference type="NCBI Taxonomy" id="37621"/>
    <lineage>
        <taxon>Eukaryota</taxon>
        <taxon>Metazoa</taxon>
        <taxon>Ecdysozoa</taxon>
        <taxon>Scalidophora</taxon>
        <taxon>Priapulida</taxon>
        <taxon>Priapulimorpha</taxon>
        <taxon>Priapulimorphida</taxon>
        <taxon>Priapulidae</taxon>
        <taxon>Priapulus</taxon>
    </lineage>
</organism>
<feature type="domain" description="Sulfotransferase" evidence="10">
    <location>
        <begin position="229"/>
        <end position="386"/>
    </location>
</feature>